<accession>A0A9D3UQF6</accession>
<gene>
    <name evidence="2" type="ORF">J1N35_033580</name>
</gene>
<protein>
    <submittedName>
        <fullName evidence="2">Uncharacterized protein</fullName>
    </submittedName>
</protein>
<sequence length="270" mass="31257">MRCLFLKLKRLKSSLRDFNKVHSGDISRKVQQKRAELKSQQLLSLSVDCPVEVHQKVEALSAELRVLQEAEASFYRQKAKIQWLIEGHQSTRFFHQLSLFDRTSLPFGLYGMRKATSLLPLLNCLMRLWVISRACWVRLILLFPALINFCLNFCNNLCPIMCSRNLSNLLLMKKLKFFLVRGMTNPLALMALQLGFISLHGVLLGRMFLQQFVIFFTPLKCSLLLIPLPLPLFPNEFSLPSSSHLGQFRAAIQFIKAYLRFWLIDSLFFA</sequence>
<keyword evidence="1" id="KW-1133">Transmembrane helix</keyword>
<feature type="transmembrane region" description="Helical" evidence="1">
    <location>
        <begin position="136"/>
        <end position="166"/>
    </location>
</feature>
<keyword evidence="3" id="KW-1185">Reference proteome</keyword>
<comment type="caution">
    <text evidence="2">The sequence shown here is derived from an EMBL/GenBank/DDBJ whole genome shotgun (WGS) entry which is preliminary data.</text>
</comment>
<feature type="transmembrane region" description="Helical" evidence="1">
    <location>
        <begin position="186"/>
        <end position="205"/>
    </location>
</feature>
<organism evidence="2 3">
    <name type="scientific">Gossypium stocksii</name>
    <dbReference type="NCBI Taxonomy" id="47602"/>
    <lineage>
        <taxon>Eukaryota</taxon>
        <taxon>Viridiplantae</taxon>
        <taxon>Streptophyta</taxon>
        <taxon>Embryophyta</taxon>
        <taxon>Tracheophyta</taxon>
        <taxon>Spermatophyta</taxon>
        <taxon>Magnoliopsida</taxon>
        <taxon>eudicotyledons</taxon>
        <taxon>Gunneridae</taxon>
        <taxon>Pentapetalae</taxon>
        <taxon>rosids</taxon>
        <taxon>malvids</taxon>
        <taxon>Malvales</taxon>
        <taxon>Malvaceae</taxon>
        <taxon>Malvoideae</taxon>
        <taxon>Gossypium</taxon>
    </lineage>
</organism>
<keyword evidence="1" id="KW-0472">Membrane</keyword>
<evidence type="ECO:0000313" key="2">
    <source>
        <dbReference type="EMBL" id="KAH1055515.1"/>
    </source>
</evidence>
<evidence type="ECO:0000313" key="3">
    <source>
        <dbReference type="Proteomes" id="UP000828251"/>
    </source>
</evidence>
<reference evidence="2 3" key="1">
    <citation type="journal article" date="2021" name="Plant Biotechnol. J.">
        <title>Multi-omics assisted identification of the key and species-specific regulatory components of drought-tolerant mechanisms in Gossypium stocksii.</title>
        <authorList>
            <person name="Yu D."/>
            <person name="Ke L."/>
            <person name="Zhang D."/>
            <person name="Wu Y."/>
            <person name="Sun Y."/>
            <person name="Mei J."/>
            <person name="Sun J."/>
            <person name="Sun Y."/>
        </authorList>
    </citation>
    <scope>NUCLEOTIDE SEQUENCE [LARGE SCALE GENOMIC DNA]</scope>
    <source>
        <strain evidence="3">cv. E1</strain>
        <tissue evidence="2">Leaf</tissue>
    </source>
</reference>
<proteinExistence type="predicted"/>
<evidence type="ECO:0000256" key="1">
    <source>
        <dbReference type="SAM" id="Phobius"/>
    </source>
</evidence>
<dbReference type="EMBL" id="JAIQCV010000010">
    <property type="protein sequence ID" value="KAH1055515.1"/>
    <property type="molecule type" value="Genomic_DNA"/>
</dbReference>
<dbReference type="AlphaFoldDB" id="A0A9D3UQF6"/>
<dbReference type="Proteomes" id="UP000828251">
    <property type="component" value="Unassembled WGS sequence"/>
</dbReference>
<feature type="transmembrane region" description="Helical" evidence="1">
    <location>
        <begin position="212"/>
        <end position="230"/>
    </location>
</feature>
<keyword evidence="1" id="KW-0812">Transmembrane</keyword>
<name>A0A9D3UQF6_9ROSI</name>